<protein>
    <submittedName>
        <fullName evidence="5">Interferon-inducible double-stranded RNA-dependent protein kinase activator A homolog</fullName>
    </submittedName>
</protein>
<evidence type="ECO:0000313" key="4">
    <source>
        <dbReference type="Proteomes" id="UP000695000"/>
    </source>
</evidence>
<name>A0ABM1MTI6_NICVS</name>
<dbReference type="RefSeq" id="XP_017777886.1">
    <property type="nucleotide sequence ID" value="XM_017922397.1"/>
</dbReference>
<dbReference type="PROSITE" id="PS50137">
    <property type="entry name" value="DS_RBD"/>
    <property type="match status" value="2"/>
</dbReference>
<dbReference type="SUPFAM" id="SSF54768">
    <property type="entry name" value="dsRNA-binding domain-like"/>
    <property type="match status" value="2"/>
</dbReference>
<keyword evidence="4" id="KW-1185">Reference proteome</keyword>
<keyword evidence="5" id="KW-0418">Kinase</keyword>
<dbReference type="PANTHER" id="PTHR46205:SF3">
    <property type="entry name" value="LOQUACIOUS, ISOFORM B"/>
    <property type="match status" value="1"/>
</dbReference>
<dbReference type="SMART" id="SM00358">
    <property type="entry name" value="DSRM"/>
    <property type="match status" value="2"/>
</dbReference>
<evidence type="ECO:0000259" key="3">
    <source>
        <dbReference type="PROSITE" id="PS50137"/>
    </source>
</evidence>
<dbReference type="InterPro" id="IPR014720">
    <property type="entry name" value="dsRBD_dom"/>
</dbReference>
<evidence type="ECO:0000313" key="5">
    <source>
        <dbReference type="RefSeq" id="XP_017777886.1"/>
    </source>
</evidence>
<sequence length="307" mass="34738">MSSKTPAMILQELSIKETSSPPVFNIIHQIQGTHENEFVFQVEVMGISTTGKGRSKKEAKQETARNALKIIKTVGYSTDIPETVIGNNKPEEMELKQVINNIGVLTALCQVYNVQYAEYIEISAVGPPHAMEFTYECHLASLVTRATANTKKLAKQSVAKEMLERLQKIIPTVDIEALVLRPVDSEYDLTHLFEDLNLHRRVNLGRLIVNSNEVLKDIMKEKLLTFENLKIFLETPWTDDNIAQFFAKFELEYSFEPIETEDESFLTCMHVKSDVPLCTLGSGNTEELAKQDAIDEMHSIVFNLVKD</sequence>
<gene>
    <name evidence="5" type="primary">LOC108563658</name>
</gene>
<dbReference type="PANTHER" id="PTHR46205">
    <property type="entry name" value="LOQUACIOUS, ISOFORM B"/>
    <property type="match status" value="1"/>
</dbReference>
<accession>A0ABM1MTI6</accession>
<dbReference type="GO" id="GO:0016301">
    <property type="term" value="F:kinase activity"/>
    <property type="evidence" value="ECO:0007669"/>
    <property type="project" value="UniProtKB-KW"/>
</dbReference>
<reference evidence="5" key="1">
    <citation type="submission" date="2025-08" db="UniProtKB">
        <authorList>
            <consortium name="RefSeq"/>
        </authorList>
    </citation>
    <scope>IDENTIFICATION</scope>
    <source>
        <tissue evidence="5">Whole Larva</tissue>
    </source>
</reference>
<dbReference type="Pfam" id="PF00035">
    <property type="entry name" value="dsrm"/>
    <property type="match status" value="2"/>
</dbReference>
<proteinExistence type="predicted"/>
<dbReference type="InterPro" id="IPR051247">
    <property type="entry name" value="RLC_Component"/>
</dbReference>
<feature type="domain" description="DRBM" evidence="3">
    <location>
        <begin position="100"/>
        <end position="168"/>
    </location>
</feature>
<organism evidence="4 5">
    <name type="scientific">Nicrophorus vespilloides</name>
    <name type="common">Boreal carrion beetle</name>
    <dbReference type="NCBI Taxonomy" id="110193"/>
    <lineage>
        <taxon>Eukaryota</taxon>
        <taxon>Metazoa</taxon>
        <taxon>Ecdysozoa</taxon>
        <taxon>Arthropoda</taxon>
        <taxon>Hexapoda</taxon>
        <taxon>Insecta</taxon>
        <taxon>Pterygota</taxon>
        <taxon>Neoptera</taxon>
        <taxon>Endopterygota</taxon>
        <taxon>Coleoptera</taxon>
        <taxon>Polyphaga</taxon>
        <taxon>Staphyliniformia</taxon>
        <taxon>Silphidae</taxon>
        <taxon>Nicrophorinae</taxon>
        <taxon>Nicrophorus</taxon>
    </lineage>
</organism>
<dbReference type="GeneID" id="108563658"/>
<keyword evidence="1 2" id="KW-0694">RNA-binding</keyword>
<keyword evidence="5" id="KW-0808">Transferase</keyword>
<evidence type="ECO:0000256" key="2">
    <source>
        <dbReference type="PROSITE-ProRule" id="PRU00266"/>
    </source>
</evidence>
<dbReference type="Gene3D" id="3.30.160.20">
    <property type="match status" value="2"/>
</dbReference>
<dbReference type="Proteomes" id="UP000695000">
    <property type="component" value="Unplaced"/>
</dbReference>
<feature type="domain" description="DRBM" evidence="3">
    <location>
        <begin position="5"/>
        <end position="73"/>
    </location>
</feature>
<evidence type="ECO:0000256" key="1">
    <source>
        <dbReference type="ARBA" id="ARBA00022884"/>
    </source>
</evidence>